<evidence type="ECO:0000313" key="3">
    <source>
        <dbReference type="Proteomes" id="UP001075354"/>
    </source>
</evidence>
<feature type="signal peptide" evidence="1">
    <location>
        <begin position="1"/>
        <end position="19"/>
    </location>
</feature>
<dbReference type="Proteomes" id="UP001075354">
    <property type="component" value="Chromosome 4"/>
</dbReference>
<sequence length="64" mass="7139">MAIKLVFFVALLLVGIVVATIDYDADDMDACIADLMQRYGWDADECFGICCSTPEIACSERDRR</sequence>
<evidence type="ECO:0000313" key="2">
    <source>
        <dbReference type="EMBL" id="KAJ1528953.1"/>
    </source>
</evidence>
<feature type="chain" id="PRO_5043989627" evidence="1">
    <location>
        <begin position="20"/>
        <end position="64"/>
    </location>
</feature>
<dbReference type="AlphaFoldDB" id="A0AAV7XV58"/>
<gene>
    <name evidence="2" type="ORF">ONE63_007321</name>
</gene>
<keyword evidence="1" id="KW-0732">Signal</keyword>
<protein>
    <submittedName>
        <fullName evidence="2">Uncharacterized protein</fullName>
    </submittedName>
</protein>
<reference evidence="2" key="1">
    <citation type="submission" date="2022-12" db="EMBL/GenBank/DDBJ databases">
        <title>Chromosome-level genome assembly of the bean flower thrips Megalurothrips usitatus.</title>
        <authorList>
            <person name="Ma L."/>
            <person name="Liu Q."/>
            <person name="Li H."/>
            <person name="Cai W."/>
        </authorList>
    </citation>
    <scope>NUCLEOTIDE SEQUENCE</scope>
    <source>
        <strain evidence="2">Cailab_2022a</strain>
    </source>
</reference>
<evidence type="ECO:0000256" key="1">
    <source>
        <dbReference type="SAM" id="SignalP"/>
    </source>
</evidence>
<accession>A0AAV7XV58</accession>
<name>A0AAV7XV58_9NEOP</name>
<dbReference type="EMBL" id="JAPTSV010000004">
    <property type="protein sequence ID" value="KAJ1528953.1"/>
    <property type="molecule type" value="Genomic_DNA"/>
</dbReference>
<comment type="caution">
    <text evidence="2">The sequence shown here is derived from an EMBL/GenBank/DDBJ whole genome shotgun (WGS) entry which is preliminary data.</text>
</comment>
<proteinExistence type="predicted"/>
<keyword evidence="3" id="KW-1185">Reference proteome</keyword>
<organism evidence="2 3">
    <name type="scientific">Megalurothrips usitatus</name>
    <name type="common">bean blossom thrips</name>
    <dbReference type="NCBI Taxonomy" id="439358"/>
    <lineage>
        <taxon>Eukaryota</taxon>
        <taxon>Metazoa</taxon>
        <taxon>Ecdysozoa</taxon>
        <taxon>Arthropoda</taxon>
        <taxon>Hexapoda</taxon>
        <taxon>Insecta</taxon>
        <taxon>Pterygota</taxon>
        <taxon>Neoptera</taxon>
        <taxon>Paraneoptera</taxon>
        <taxon>Thysanoptera</taxon>
        <taxon>Terebrantia</taxon>
        <taxon>Thripoidea</taxon>
        <taxon>Thripidae</taxon>
        <taxon>Megalurothrips</taxon>
    </lineage>
</organism>